<feature type="transmembrane region" description="Helical" evidence="8">
    <location>
        <begin position="123"/>
        <end position="146"/>
    </location>
</feature>
<feature type="transmembrane region" description="Helical" evidence="8">
    <location>
        <begin position="263"/>
        <end position="288"/>
    </location>
</feature>
<dbReference type="PANTHER" id="PTHR48086">
    <property type="entry name" value="SODIUM/PROLINE SYMPORTER-RELATED"/>
    <property type="match status" value="1"/>
</dbReference>
<dbReference type="KEGG" id="clz:BIU88_09705"/>
<feature type="transmembrane region" description="Helical" evidence="8">
    <location>
        <begin position="152"/>
        <end position="171"/>
    </location>
</feature>
<accession>A0A1D8CZM7</accession>
<name>A0A1D8CZM7_CHLLM</name>
<keyword evidence="4 8" id="KW-0812">Transmembrane</keyword>
<dbReference type="InterPro" id="IPR001734">
    <property type="entry name" value="Na/solute_symporter"/>
</dbReference>
<feature type="transmembrane region" description="Helical" evidence="8">
    <location>
        <begin position="42"/>
        <end position="64"/>
    </location>
</feature>
<protein>
    <recommendedName>
        <fullName evidence="11">Sodium:solute symporter</fullName>
    </recommendedName>
</protein>
<evidence type="ECO:0000256" key="8">
    <source>
        <dbReference type="SAM" id="Phobius"/>
    </source>
</evidence>
<feature type="transmembrane region" description="Helical" evidence="8">
    <location>
        <begin position="409"/>
        <end position="427"/>
    </location>
</feature>
<dbReference type="OrthoDB" id="9814523at2"/>
<feature type="transmembrane region" description="Helical" evidence="8">
    <location>
        <begin position="221"/>
        <end position="242"/>
    </location>
</feature>
<evidence type="ECO:0000256" key="1">
    <source>
        <dbReference type="ARBA" id="ARBA00004141"/>
    </source>
</evidence>
<dbReference type="AlphaFoldDB" id="A0A1D8CZM7"/>
<feature type="transmembrane region" description="Helical" evidence="8">
    <location>
        <begin position="183"/>
        <end position="201"/>
    </location>
</feature>
<feature type="transmembrane region" description="Helical" evidence="8">
    <location>
        <begin position="308"/>
        <end position="338"/>
    </location>
</feature>
<comment type="similarity">
    <text evidence="2 7">Belongs to the sodium:solute symporter (SSF) (TC 2.A.21) family.</text>
</comment>
<keyword evidence="10" id="KW-1185">Reference proteome</keyword>
<dbReference type="GO" id="GO:0005886">
    <property type="term" value="C:plasma membrane"/>
    <property type="evidence" value="ECO:0007669"/>
    <property type="project" value="TreeGrafter"/>
</dbReference>
<dbReference type="InterPro" id="IPR050277">
    <property type="entry name" value="Sodium:Solute_Symporter"/>
</dbReference>
<evidence type="ECO:0000256" key="4">
    <source>
        <dbReference type="ARBA" id="ARBA00022692"/>
    </source>
</evidence>
<organism evidence="9 10">
    <name type="scientific">Chlorobaculum limnaeum</name>
    <dbReference type="NCBI Taxonomy" id="274537"/>
    <lineage>
        <taxon>Bacteria</taxon>
        <taxon>Pseudomonadati</taxon>
        <taxon>Chlorobiota</taxon>
        <taxon>Chlorobiia</taxon>
        <taxon>Chlorobiales</taxon>
        <taxon>Chlorobiaceae</taxon>
        <taxon>Chlorobaculum</taxon>
    </lineage>
</organism>
<evidence type="ECO:0008006" key="11">
    <source>
        <dbReference type="Google" id="ProtNLM"/>
    </source>
</evidence>
<comment type="subcellular location">
    <subcellularLocation>
        <location evidence="1">Membrane</location>
        <topology evidence="1">Multi-pass membrane protein</topology>
    </subcellularLocation>
</comment>
<evidence type="ECO:0000256" key="2">
    <source>
        <dbReference type="ARBA" id="ARBA00006434"/>
    </source>
</evidence>
<dbReference type="Pfam" id="PF00474">
    <property type="entry name" value="SSF"/>
    <property type="match status" value="1"/>
</dbReference>
<feature type="transmembrane region" description="Helical" evidence="8">
    <location>
        <begin position="433"/>
        <end position="451"/>
    </location>
</feature>
<dbReference type="InterPro" id="IPR038377">
    <property type="entry name" value="Na/Glc_symporter_sf"/>
</dbReference>
<gene>
    <name evidence="9" type="ORF">BIU88_09705</name>
</gene>
<evidence type="ECO:0000256" key="7">
    <source>
        <dbReference type="RuleBase" id="RU362091"/>
    </source>
</evidence>
<dbReference type="Gene3D" id="1.20.1730.10">
    <property type="entry name" value="Sodium/glucose cotransporter"/>
    <property type="match status" value="1"/>
</dbReference>
<dbReference type="CDD" id="cd10322">
    <property type="entry name" value="SLC5sbd"/>
    <property type="match status" value="1"/>
</dbReference>
<dbReference type="STRING" id="274537.BIU88_09705"/>
<proteinExistence type="inferred from homology"/>
<keyword evidence="3" id="KW-0813">Transport</keyword>
<feature type="transmembrane region" description="Helical" evidence="8">
    <location>
        <begin position="70"/>
        <end position="92"/>
    </location>
</feature>
<evidence type="ECO:0000256" key="3">
    <source>
        <dbReference type="ARBA" id="ARBA00022448"/>
    </source>
</evidence>
<evidence type="ECO:0000256" key="6">
    <source>
        <dbReference type="ARBA" id="ARBA00023136"/>
    </source>
</evidence>
<evidence type="ECO:0000313" key="10">
    <source>
        <dbReference type="Proteomes" id="UP000095185"/>
    </source>
</evidence>
<dbReference type="GO" id="GO:0022857">
    <property type="term" value="F:transmembrane transporter activity"/>
    <property type="evidence" value="ECO:0007669"/>
    <property type="project" value="InterPro"/>
</dbReference>
<dbReference type="PROSITE" id="PS50283">
    <property type="entry name" value="NA_SOLUT_SYMP_3"/>
    <property type="match status" value="1"/>
</dbReference>
<feature type="transmembrane region" description="Helical" evidence="8">
    <location>
        <begin position="385"/>
        <end position="402"/>
    </location>
</feature>
<keyword evidence="6 8" id="KW-0472">Membrane</keyword>
<feature type="transmembrane region" description="Helical" evidence="8">
    <location>
        <begin position="359"/>
        <end position="379"/>
    </location>
</feature>
<evidence type="ECO:0000313" key="9">
    <source>
        <dbReference type="EMBL" id="AOS84380.1"/>
    </source>
</evidence>
<dbReference type="EMBL" id="CP017305">
    <property type="protein sequence ID" value="AOS84380.1"/>
    <property type="molecule type" value="Genomic_DNA"/>
</dbReference>
<feature type="transmembrane region" description="Helical" evidence="8">
    <location>
        <begin position="6"/>
        <end position="26"/>
    </location>
</feature>
<keyword evidence="5 8" id="KW-1133">Transmembrane helix</keyword>
<sequence>MMNIVDVAIVVVYLFSLFAWAIYIGMRETAEDFLVLSRKAPFFLVAFSVISTWVGIGTTVATAASGYDTGISLAVTAGIGGIAGIFVAAWFAPRLKWFGDIYEAHTLGDFFYRRYSVITRTCASVLVVAVYLMLTAAQFVGLGALVKVWSGIDFEIIIAFSAISTVIYTAFAGIKSDFYTDVIHFIVMFFVLFIMLLPIVMGEVGGMAKLSELPSSYFDPFRYGGVSFFIAGLIFGAGSVFVTMEIWQRIYASASGKSARKALVLSVFVIISFYAVSAIFGMSAKILLPSLINRDHVLFVLMSKYLPVGMLGLGLAGFMAIFISTVNSTILVASATLAKDIYGTLYAGREYDLLKVSRVSTLIIGFLGMVIAYCMPDIVVLSVNAMFMLLILLPSVIGGFFWKRANAKAAFASIIVGFMVMLGFLSYNPNTAFVPGFVASMLVFIFVSLYADHDISENLEIVNGWRDEIFNIKTK</sequence>
<dbReference type="PANTHER" id="PTHR48086:SF7">
    <property type="entry name" value="SODIUM-SOLUTE SYMPORTER-RELATED"/>
    <property type="match status" value="1"/>
</dbReference>
<evidence type="ECO:0000256" key="5">
    <source>
        <dbReference type="ARBA" id="ARBA00022989"/>
    </source>
</evidence>
<dbReference type="Proteomes" id="UP000095185">
    <property type="component" value="Chromosome"/>
</dbReference>
<reference evidence="9" key="1">
    <citation type="submission" date="2016-09" db="EMBL/GenBank/DDBJ databases">
        <title>Genome sequence of Chlorobaculum limnaeum.</title>
        <authorList>
            <person name="Liu Z."/>
            <person name="Tank M."/>
            <person name="Bryant D.A."/>
        </authorList>
    </citation>
    <scope>NUCLEOTIDE SEQUENCE [LARGE SCALE GENOMIC DNA]</scope>
    <source>
        <strain evidence="9">DSM 1677</strain>
    </source>
</reference>